<organism evidence="1">
    <name type="scientific">uncultured bacterium</name>
    <name type="common">gcode 4</name>
    <dbReference type="NCBI Taxonomy" id="1234023"/>
    <lineage>
        <taxon>Bacteria</taxon>
        <taxon>environmental samples</taxon>
    </lineage>
</organism>
<name>K2G921_9BACT</name>
<dbReference type="AlphaFoldDB" id="K2G921"/>
<proteinExistence type="predicted"/>
<dbReference type="EMBL" id="AMFJ01000740">
    <property type="protein sequence ID" value="EKE26624.1"/>
    <property type="molecule type" value="Genomic_DNA"/>
</dbReference>
<gene>
    <name evidence="1" type="ORF">ACD_4C00224G0008</name>
</gene>
<sequence>MKICVCSESCQNPLWKHISCKEFVNWNLNGLFSKLEEYYYKKCEQFWVEKIEWFTPVNWMPAQESLREEIFQIIYWCEKLSDLNSLNIKSRALENIKKETWEKVKSIVLWEEKDDELFLKIKDICIGLKKELWTDLFVNVAVSTHCFYSILIDC</sequence>
<reference evidence="1" key="1">
    <citation type="journal article" date="2012" name="Science">
        <title>Fermentation, hydrogen, and sulfur metabolism in multiple uncultivated bacterial phyla.</title>
        <authorList>
            <person name="Wrighton K.C."/>
            <person name="Thomas B.C."/>
            <person name="Sharon I."/>
            <person name="Miller C.S."/>
            <person name="Castelle C.J."/>
            <person name="VerBerkmoes N.C."/>
            <person name="Wilkins M.J."/>
            <person name="Hettich R.L."/>
            <person name="Lipton M.S."/>
            <person name="Williams K.H."/>
            <person name="Long P.E."/>
            <person name="Banfield J.F."/>
        </authorList>
    </citation>
    <scope>NUCLEOTIDE SEQUENCE [LARGE SCALE GENOMIC DNA]</scope>
</reference>
<protein>
    <submittedName>
        <fullName evidence="1">Uncharacterized protein</fullName>
    </submittedName>
</protein>
<comment type="caution">
    <text evidence="1">The sequence shown here is derived from an EMBL/GenBank/DDBJ whole genome shotgun (WGS) entry which is preliminary data.</text>
</comment>
<evidence type="ECO:0000313" key="1">
    <source>
        <dbReference type="EMBL" id="EKE26624.1"/>
    </source>
</evidence>
<accession>K2G921</accession>